<organismHost>
    <name type="scientific">Homo sapiens</name>
    <name type="common">Human</name>
    <dbReference type="NCBI Taxonomy" id="9606"/>
</organismHost>
<evidence type="ECO:0000313" key="2">
    <source>
        <dbReference type="EMBL" id="AWW13308.1"/>
    </source>
</evidence>
<feature type="compositionally biased region" description="Low complexity" evidence="1">
    <location>
        <begin position="120"/>
        <end position="148"/>
    </location>
</feature>
<sequence length="156" mass="16047">MKLGCKPDRAVAVSGVGCSRASRYCPSSPHMSARSAAVTSGGAPRTASGRSDQPAGREARRVARTAGQAFSPTKSGRGRRTPWSLCKNFSRASRATFARSRAPSSIASRERARSRKRARASGASSAVSLAASMARACRSASSAMRVASGDSPPSSG</sequence>
<reference evidence="2" key="1">
    <citation type="journal article" date="2018" name="MSphere">
        <title>Ultrasensitive Capture of Human Herpes Simplex Virus Genomes Directly from Clinical Samples Reveals Extraordinarily Limited Evolution in Cell Culture.</title>
        <authorList>
            <person name="Greninger A.L."/>
            <person name="Roychoudhury P."/>
            <person name="Xie H."/>
            <person name="Casto A."/>
            <person name="Cent A."/>
            <person name="Pepper G."/>
            <person name="Koelle D.M."/>
            <person name="Huang M.L."/>
            <person name="Wald A."/>
            <person name="Johnston C."/>
            <person name="Jerome K.R."/>
        </authorList>
    </citation>
    <scope>NUCLEOTIDE SEQUENCE</scope>
    <source>
        <strain evidence="2">2011-3153</strain>
    </source>
</reference>
<name>A0A2Z4HFH7_HHV1</name>
<dbReference type="EMBL" id="MG999898">
    <property type="protein sequence ID" value="AWW13308.1"/>
    <property type="molecule type" value="Genomic_DNA"/>
</dbReference>
<feature type="region of interest" description="Disordered" evidence="1">
    <location>
        <begin position="19"/>
        <end position="156"/>
    </location>
</feature>
<organism evidence="2">
    <name type="scientific">Human herpesvirus 1</name>
    <name type="common">HHV-1</name>
    <name type="synonym">Human herpes simplex virus 1</name>
    <dbReference type="NCBI Taxonomy" id="10298"/>
    <lineage>
        <taxon>Viruses</taxon>
        <taxon>Duplodnaviria</taxon>
        <taxon>Heunggongvirae</taxon>
        <taxon>Peploviricota</taxon>
        <taxon>Herviviricetes</taxon>
        <taxon>Herpesvirales</taxon>
        <taxon>Orthoherpesviridae</taxon>
        <taxon>Alphaherpesvirinae</taxon>
        <taxon>Simplexvirus</taxon>
        <taxon>Simplexvirus humanalpha1</taxon>
    </lineage>
</organism>
<evidence type="ECO:0000256" key="1">
    <source>
        <dbReference type="SAM" id="MobiDB-lite"/>
    </source>
</evidence>
<feature type="compositionally biased region" description="Low complexity" evidence="1">
    <location>
        <begin position="90"/>
        <end position="107"/>
    </location>
</feature>
<accession>A0A2Z4HFH7</accession>
<protein>
    <submittedName>
        <fullName evidence="2">Uncharacterized protein</fullName>
    </submittedName>
</protein>
<proteinExistence type="predicted"/>